<evidence type="ECO:0000313" key="1">
    <source>
        <dbReference type="EMBL" id="WVX90812.1"/>
    </source>
</evidence>
<organism evidence="1">
    <name type="scientific">Staphylococcus phage 184DA</name>
    <dbReference type="NCBI Taxonomy" id="3110532"/>
    <lineage>
        <taxon>Viruses</taxon>
        <taxon>Duplodnaviria</taxon>
        <taxon>Heunggongvirae</taxon>
        <taxon>Uroviricota</taxon>
        <taxon>Caudoviricetes</taxon>
    </lineage>
</organism>
<protein>
    <submittedName>
        <fullName evidence="1">Uncharacterized protein</fullName>
    </submittedName>
</protein>
<gene>
    <name evidence="1" type="ORF">184DA_207</name>
</gene>
<accession>A0AAU6MXM2</accession>
<name>A0AAU6MXM2_9CAUD</name>
<dbReference type="EMBL" id="OR885926">
    <property type="protein sequence ID" value="WVX90812.1"/>
    <property type="molecule type" value="Genomic_DNA"/>
</dbReference>
<proteinExistence type="predicted"/>
<sequence length="53" mass="6338">MVKPVITLEPEEAKTLIEYLSHHEQDIKNYKDMSKLYEELHKKYQLAKGNYAE</sequence>
<reference evidence="1" key="1">
    <citation type="submission" date="2023-11" db="EMBL/GenBank/DDBJ databases">
        <title>Characterization of a newly isolated phage infecting non-aureus staphylococci isolated from bovine mastitis.</title>
        <authorList>
            <person name="Wanecka A."/>
            <person name="Marynowska M."/>
            <person name="Wesolowski W."/>
            <person name="Bloch S."/>
            <person name="Nejman-Falenczyk B."/>
            <person name="Neumann J."/>
            <person name="Krol J."/>
            <person name="Florek M."/>
            <person name="Ulanicki K."/>
            <person name="Napierala A."/>
            <person name="Twardon J."/>
            <person name="Wolska B."/>
            <person name="Porebska J."/>
            <person name="Ziubrzycka A."/>
            <person name="Czeretowicz I."/>
            <person name="Benisz M."/>
        </authorList>
    </citation>
    <scope>NUCLEOTIDE SEQUENCE</scope>
</reference>